<dbReference type="InterPro" id="IPR013527">
    <property type="entry name" value="YicC-like_N"/>
</dbReference>
<accession>A0A1R1EUS9</accession>
<protein>
    <submittedName>
        <fullName evidence="8">YicC family protein</fullName>
    </submittedName>
</protein>
<organism evidence="8 9">
    <name type="scientific">Paenibacillus rhizosphaerae</name>
    <dbReference type="NCBI Taxonomy" id="297318"/>
    <lineage>
        <taxon>Bacteria</taxon>
        <taxon>Bacillati</taxon>
        <taxon>Bacillota</taxon>
        <taxon>Bacilli</taxon>
        <taxon>Bacillales</taxon>
        <taxon>Paenibacillaceae</taxon>
        <taxon>Paenibacillus</taxon>
    </lineage>
</organism>
<dbReference type="GO" id="GO:0004521">
    <property type="term" value="F:RNA endonuclease activity"/>
    <property type="evidence" value="ECO:0007669"/>
    <property type="project" value="InterPro"/>
</dbReference>
<dbReference type="InterPro" id="IPR013551">
    <property type="entry name" value="YicC-like_C"/>
</dbReference>
<dbReference type="PANTHER" id="PTHR30636">
    <property type="entry name" value="UPF0701 PROTEIN YICC"/>
    <property type="match status" value="1"/>
</dbReference>
<comment type="similarity">
    <text evidence="5">Belongs to the YicC/YloC family.</text>
</comment>
<dbReference type="Proteomes" id="UP000187172">
    <property type="component" value="Unassembled WGS sequence"/>
</dbReference>
<dbReference type="Pfam" id="PF08340">
    <property type="entry name" value="YicC-like_C"/>
    <property type="match status" value="1"/>
</dbReference>
<gene>
    <name evidence="8" type="ORF">BK138_12770</name>
</gene>
<evidence type="ECO:0000313" key="9">
    <source>
        <dbReference type="Proteomes" id="UP000187172"/>
    </source>
</evidence>
<feature type="domain" description="Endoribonuclease YicC-like N-terminal" evidence="6">
    <location>
        <begin position="4"/>
        <end position="161"/>
    </location>
</feature>
<feature type="domain" description="Endoribonuclease YicC-like C-terminal" evidence="7">
    <location>
        <begin position="180"/>
        <end position="298"/>
    </location>
</feature>
<keyword evidence="4" id="KW-0378">Hydrolase</keyword>
<proteinExistence type="inferred from homology"/>
<dbReference type="GO" id="GO:0016787">
    <property type="term" value="F:hydrolase activity"/>
    <property type="evidence" value="ECO:0007669"/>
    <property type="project" value="UniProtKB-KW"/>
</dbReference>
<reference evidence="8 9" key="1">
    <citation type="submission" date="2016-11" db="EMBL/GenBank/DDBJ databases">
        <title>Paenibacillus species isolates.</title>
        <authorList>
            <person name="Beno S.M."/>
        </authorList>
    </citation>
    <scope>NUCLEOTIDE SEQUENCE [LARGE SCALE GENOMIC DNA]</scope>
    <source>
        <strain evidence="8 9">FSL R5-0378</strain>
    </source>
</reference>
<sequence length="298" mass="34313">MSFSMTGYGQSALHFGGYKVEIEVKSVNHRYCEVVIRLPREWTRFEDPLRRTVQRFVKRGRIDVFINKEAEENTAPPVLLNHKAVNTYMEAAREVSERHGLNGELTVRDLLSLPGVFLTPEEVGTNQDPEPEEWGRVLEEGLVKAMEGLVAMRTSEGSFLARDVEQRLNRLEKLHGEMVQLAPSVVEEYRNKLRQRLAELNDGSFAFDEHKFGMEIAIFADRCNIDEELIRLHSHFEQCKGLLRADEPVGRKLDFLIQEMNREVNTIGSKANHLTLVNRVVEMKAELEKIREQLANIE</sequence>
<dbReference type="EMBL" id="MRTP01000002">
    <property type="protein sequence ID" value="OMF55538.1"/>
    <property type="molecule type" value="Genomic_DNA"/>
</dbReference>
<comment type="cofactor">
    <cofactor evidence="1">
        <name>a divalent metal cation</name>
        <dbReference type="ChEBI" id="CHEBI:60240"/>
    </cofactor>
</comment>
<evidence type="ECO:0000256" key="4">
    <source>
        <dbReference type="ARBA" id="ARBA00022801"/>
    </source>
</evidence>
<evidence type="ECO:0000256" key="5">
    <source>
        <dbReference type="ARBA" id="ARBA00035648"/>
    </source>
</evidence>
<dbReference type="STRING" id="297318.BK138_12770"/>
<dbReference type="Pfam" id="PF03755">
    <property type="entry name" value="YicC-like_N"/>
    <property type="match status" value="1"/>
</dbReference>
<dbReference type="InterPro" id="IPR005229">
    <property type="entry name" value="YicC/YloC-like"/>
</dbReference>
<dbReference type="PANTHER" id="PTHR30636:SF3">
    <property type="entry name" value="UPF0701 PROTEIN YICC"/>
    <property type="match status" value="1"/>
</dbReference>
<dbReference type="AlphaFoldDB" id="A0A1R1EUS9"/>
<keyword evidence="9" id="KW-1185">Reference proteome</keyword>
<evidence type="ECO:0000259" key="7">
    <source>
        <dbReference type="Pfam" id="PF08340"/>
    </source>
</evidence>
<name>A0A1R1EUS9_9BACL</name>
<evidence type="ECO:0000259" key="6">
    <source>
        <dbReference type="Pfam" id="PF03755"/>
    </source>
</evidence>
<comment type="caution">
    <text evidence="8">The sequence shown here is derived from an EMBL/GenBank/DDBJ whole genome shotgun (WGS) entry which is preliminary data.</text>
</comment>
<dbReference type="RefSeq" id="WP_076169932.1">
    <property type="nucleotide sequence ID" value="NZ_MRTP01000002.1"/>
</dbReference>
<dbReference type="NCBIfam" id="TIGR00255">
    <property type="entry name" value="YicC/YloC family endoribonuclease"/>
    <property type="match status" value="1"/>
</dbReference>
<evidence type="ECO:0000256" key="3">
    <source>
        <dbReference type="ARBA" id="ARBA00022759"/>
    </source>
</evidence>
<evidence type="ECO:0000256" key="1">
    <source>
        <dbReference type="ARBA" id="ARBA00001968"/>
    </source>
</evidence>
<evidence type="ECO:0000313" key="8">
    <source>
        <dbReference type="EMBL" id="OMF55538.1"/>
    </source>
</evidence>
<evidence type="ECO:0000256" key="2">
    <source>
        <dbReference type="ARBA" id="ARBA00022722"/>
    </source>
</evidence>
<keyword evidence="3" id="KW-0255">Endonuclease</keyword>
<keyword evidence="2" id="KW-0540">Nuclease</keyword>